<dbReference type="RefSeq" id="WP_035194198.1">
    <property type="nucleotide sequence ID" value="NZ_JJRY01000003.1"/>
</dbReference>
<dbReference type="OrthoDB" id="1809613at2"/>
<organism evidence="6 7">
    <name type="scientific">Schinkia azotoformans MEV2011</name>
    <dbReference type="NCBI Taxonomy" id="1348973"/>
    <lineage>
        <taxon>Bacteria</taxon>
        <taxon>Bacillati</taxon>
        <taxon>Bacillota</taxon>
        <taxon>Bacilli</taxon>
        <taxon>Bacillales</taxon>
        <taxon>Bacillaceae</taxon>
        <taxon>Calidifontibacillus/Schinkia group</taxon>
        <taxon>Schinkia</taxon>
    </lineage>
</organism>
<dbReference type="PANTHER" id="PTHR37306:SF1">
    <property type="entry name" value="COLICIN V PRODUCTION PROTEIN"/>
    <property type="match status" value="1"/>
</dbReference>
<dbReference type="GO" id="GO:0009403">
    <property type="term" value="P:toxin biosynthetic process"/>
    <property type="evidence" value="ECO:0007669"/>
    <property type="project" value="InterPro"/>
</dbReference>
<dbReference type="PATRIC" id="fig|1348973.3.peg.1278"/>
<evidence type="ECO:0000256" key="3">
    <source>
        <dbReference type="ARBA" id="ARBA00022989"/>
    </source>
</evidence>
<feature type="transmembrane region" description="Helical" evidence="5">
    <location>
        <begin position="21"/>
        <end position="42"/>
    </location>
</feature>
<dbReference type="Proteomes" id="UP000027936">
    <property type="component" value="Unassembled WGS sequence"/>
</dbReference>
<evidence type="ECO:0000256" key="2">
    <source>
        <dbReference type="ARBA" id="ARBA00022692"/>
    </source>
</evidence>
<dbReference type="Pfam" id="PF02674">
    <property type="entry name" value="Colicin_V"/>
    <property type="match status" value="1"/>
</dbReference>
<evidence type="ECO:0000256" key="5">
    <source>
        <dbReference type="SAM" id="Phobius"/>
    </source>
</evidence>
<accession>A0A072NQM8</accession>
<dbReference type="GO" id="GO:0016020">
    <property type="term" value="C:membrane"/>
    <property type="evidence" value="ECO:0007669"/>
    <property type="project" value="UniProtKB-SubCell"/>
</dbReference>
<evidence type="ECO:0000313" key="6">
    <source>
        <dbReference type="EMBL" id="KEF39537.1"/>
    </source>
</evidence>
<gene>
    <name evidence="6" type="ORF">M670_01309</name>
</gene>
<feature type="transmembrane region" description="Helical" evidence="5">
    <location>
        <begin position="117"/>
        <end position="139"/>
    </location>
</feature>
<sequence>MVDLFLLLVLVIGFFIGFRRGFILQVVYFAGFIAAIIVAYLYSDDLAPFLKLWVPFPAPSSDSAFSILFESFDVEAVFYRAIAFATLFFGTKITLHIVGSMLNFLADLPILRTINGWLGGALGFVEVYLVVFIILYLGALTPIESVQSIMSDSVLAKGIIEHTPIVSGKIKELWVHSDASYF</sequence>
<evidence type="ECO:0000256" key="4">
    <source>
        <dbReference type="ARBA" id="ARBA00023136"/>
    </source>
</evidence>
<dbReference type="EMBL" id="JJRY01000003">
    <property type="protein sequence ID" value="KEF39537.1"/>
    <property type="molecule type" value="Genomic_DNA"/>
</dbReference>
<comment type="subcellular location">
    <subcellularLocation>
        <location evidence="1">Membrane</location>
        <topology evidence="1">Multi-pass membrane protein</topology>
    </subcellularLocation>
</comment>
<dbReference type="PANTHER" id="PTHR37306">
    <property type="entry name" value="COLICIN V PRODUCTION PROTEIN"/>
    <property type="match status" value="1"/>
</dbReference>
<protein>
    <submittedName>
        <fullName evidence="6">Putative membrane protein, required for colicin V production</fullName>
    </submittedName>
</protein>
<evidence type="ECO:0000256" key="1">
    <source>
        <dbReference type="ARBA" id="ARBA00004141"/>
    </source>
</evidence>
<keyword evidence="4 5" id="KW-0472">Membrane</keyword>
<keyword evidence="3 5" id="KW-1133">Transmembrane helix</keyword>
<proteinExistence type="predicted"/>
<dbReference type="InterPro" id="IPR003825">
    <property type="entry name" value="Colicin-V_CvpA"/>
</dbReference>
<evidence type="ECO:0000313" key="7">
    <source>
        <dbReference type="Proteomes" id="UP000027936"/>
    </source>
</evidence>
<feature type="transmembrane region" description="Helical" evidence="5">
    <location>
        <begin position="78"/>
        <end position="105"/>
    </location>
</feature>
<keyword evidence="2 5" id="KW-0812">Transmembrane</keyword>
<dbReference type="AlphaFoldDB" id="A0A072NQM8"/>
<comment type="caution">
    <text evidence="6">The sequence shown here is derived from an EMBL/GenBank/DDBJ whole genome shotgun (WGS) entry which is preliminary data.</text>
</comment>
<name>A0A072NQM8_SCHAZ</name>
<reference evidence="6 7" key="1">
    <citation type="submission" date="2014-04" db="EMBL/GenBank/DDBJ databases">
        <title>Draft genome sequence of Bacillus azotoformans MEV2011, a (co-) denitrifying strain unable to grow in the presence of oxygen.</title>
        <authorList>
            <person name="Nielsen M."/>
            <person name="Schreiber L."/>
            <person name="Finster K."/>
            <person name="Schramm A."/>
        </authorList>
    </citation>
    <scope>NUCLEOTIDE SEQUENCE [LARGE SCALE GENOMIC DNA]</scope>
    <source>
        <strain evidence="6 7">MEV2011</strain>
    </source>
</reference>